<feature type="compositionally biased region" description="Basic and acidic residues" evidence="5">
    <location>
        <begin position="1"/>
        <end position="15"/>
    </location>
</feature>
<feature type="repeat" description="WD" evidence="4">
    <location>
        <begin position="333"/>
        <end position="369"/>
    </location>
</feature>
<keyword evidence="1 4" id="KW-0853">WD repeat</keyword>
<feature type="repeat" description="WD" evidence="4">
    <location>
        <begin position="289"/>
        <end position="331"/>
    </location>
</feature>
<dbReference type="PANTHER" id="PTHR45903">
    <property type="entry name" value="GLUTAMATE-RICH WD REPEAT-CONTAINING PROTEIN 1"/>
    <property type="match status" value="1"/>
</dbReference>
<dbReference type="EMBL" id="JAANIT010002916">
    <property type="protein sequence ID" value="KAG1535174.1"/>
    <property type="molecule type" value="Genomic_DNA"/>
</dbReference>
<evidence type="ECO:0000259" key="6">
    <source>
        <dbReference type="Pfam" id="PF12265"/>
    </source>
</evidence>
<dbReference type="InterPro" id="IPR001680">
    <property type="entry name" value="WD40_rpt"/>
</dbReference>
<dbReference type="Pfam" id="PF00400">
    <property type="entry name" value="WD40"/>
    <property type="match status" value="2"/>
</dbReference>
<dbReference type="OMA" id="RHWKPNA"/>
<dbReference type="SUPFAM" id="SSF50978">
    <property type="entry name" value="WD40 repeat-like"/>
    <property type="match status" value="1"/>
</dbReference>
<accession>A0A9P6XYI0</accession>
<dbReference type="PANTHER" id="PTHR45903:SF1">
    <property type="entry name" value="GLUTAMATE-RICH WD REPEAT-CONTAINING PROTEIN 1"/>
    <property type="match status" value="1"/>
</dbReference>
<reference evidence="7" key="1">
    <citation type="journal article" date="2020" name="Microb. Genom.">
        <title>Genetic diversity of clinical and environmental Mucorales isolates obtained from an investigation of mucormycosis cases among solid organ transplant recipients.</title>
        <authorList>
            <person name="Nguyen M.H."/>
            <person name="Kaul D."/>
            <person name="Muto C."/>
            <person name="Cheng S.J."/>
            <person name="Richter R.A."/>
            <person name="Bruno V.M."/>
            <person name="Liu G."/>
            <person name="Beyhan S."/>
            <person name="Sundermann A.J."/>
            <person name="Mounaud S."/>
            <person name="Pasculle A.W."/>
            <person name="Nierman W.C."/>
            <person name="Driscoll E."/>
            <person name="Cumbie R."/>
            <person name="Clancy C.J."/>
            <person name="Dupont C.L."/>
        </authorList>
    </citation>
    <scope>NUCLEOTIDE SEQUENCE</scope>
    <source>
        <strain evidence="7">GL16</strain>
    </source>
</reference>
<dbReference type="Gene3D" id="2.130.10.10">
    <property type="entry name" value="YVTN repeat-like/Quinoprotein amine dehydrogenase"/>
    <property type="match status" value="1"/>
</dbReference>
<evidence type="ECO:0000256" key="2">
    <source>
        <dbReference type="ARBA" id="ARBA00022737"/>
    </source>
</evidence>
<feature type="repeat" description="WD" evidence="4">
    <location>
        <begin position="382"/>
        <end position="417"/>
    </location>
</feature>
<sequence>MSKRQADRSDLREQSKATSFTSRRELEEKNEMGEFEDNWEDEIEEDEELVEEAEEEEGDGMDVDEQQDGEETPEDLKVYLPGQPLAEGEVLEADPSVYVMLHNLDVRLPFLSFDVIEDKLGDERKNFPATAYVAAGTSLPGVRENEVLVMKMSSLHKTQQDDSDDEDDPDALDEDPVLEHRSIPHQGCVNRIRMMPYSQNKHIASTWAETGKVHLWDLTQAVESLDVPGSSSNMSQKPLCTIHQHGRDEGYAMDWSSLDAGRLLTGDNSGKIYQTVLSQSGIQTDSVAFREHRSSVEDLQWSPTENSVFASCSSDQTVKIWDTRNKKRSAVSVRASGSDVNVISWNKKASYLLASGHDDGVFSVWDLRTFSPNAASTPVATFKWHHGPITSIEWHPTEESVLAVSGADNQLTLWDLSVEPDSEQDGQMTTHEEVPPQLLFVHQGQEDIKELHFHKQIPGCVISTANTGMNIFKTISI</sequence>
<dbReference type="PROSITE" id="PS50294">
    <property type="entry name" value="WD_REPEATS_REGION"/>
    <property type="match status" value="2"/>
</dbReference>
<proteinExistence type="predicted"/>
<feature type="compositionally biased region" description="Basic and acidic residues" evidence="5">
    <location>
        <begin position="22"/>
        <end position="32"/>
    </location>
</feature>
<dbReference type="GO" id="GO:0005730">
    <property type="term" value="C:nucleolus"/>
    <property type="evidence" value="ECO:0007669"/>
    <property type="project" value="TreeGrafter"/>
</dbReference>
<dbReference type="InterPro" id="IPR020472">
    <property type="entry name" value="WD40_PAC1"/>
</dbReference>
<evidence type="ECO:0000256" key="5">
    <source>
        <dbReference type="SAM" id="MobiDB-lite"/>
    </source>
</evidence>
<name>A0A9P6XYI0_RHIOR</name>
<dbReference type="InterPro" id="IPR015943">
    <property type="entry name" value="WD40/YVTN_repeat-like_dom_sf"/>
</dbReference>
<evidence type="ECO:0000313" key="7">
    <source>
        <dbReference type="EMBL" id="KAG1535174.1"/>
    </source>
</evidence>
<dbReference type="AlphaFoldDB" id="A0A9P6XYI0"/>
<evidence type="ECO:0000256" key="3">
    <source>
        <dbReference type="ARBA" id="ARBA00040876"/>
    </source>
</evidence>
<dbReference type="PROSITE" id="PS50082">
    <property type="entry name" value="WD_REPEATS_2"/>
    <property type="match status" value="3"/>
</dbReference>
<keyword evidence="2" id="KW-0677">Repeat</keyword>
<feature type="region of interest" description="Disordered" evidence="5">
    <location>
        <begin position="155"/>
        <end position="179"/>
    </location>
</feature>
<protein>
    <recommendedName>
        <fullName evidence="3">Glutamate-rich WD repeat-containing protein 1</fullName>
    </recommendedName>
</protein>
<dbReference type="InterPro" id="IPR051972">
    <property type="entry name" value="Glutamate-rich_WD_repeat"/>
</dbReference>
<dbReference type="InterPro" id="IPR036322">
    <property type="entry name" value="WD40_repeat_dom_sf"/>
</dbReference>
<evidence type="ECO:0000256" key="4">
    <source>
        <dbReference type="PROSITE-ProRule" id="PRU00221"/>
    </source>
</evidence>
<dbReference type="OrthoDB" id="2161379at2759"/>
<evidence type="ECO:0000256" key="1">
    <source>
        <dbReference type="ARBA" id="ARBA00022574"/>
    </source>
</evidence>
<dbReference type="InterPro" id="IPR022052">
    <property type="entry name" value="Histone-bd_RBBP4-like_N"/>
</dbReference>
<feature type="region of interest" description="Disordered" evidence="5">
    <location>
        <begin position="1"/>
        <end position="73"/>
    </location>
</feature>
<gene>
    <name evidence="7" type="ORF">G6F51_011681</name>
</gene>
<dbReference type="GO" id="GO:0042254">
    <property type="term" value="P:ribosome biogenesis"/>
    <property type="evidence" value="ECO:0007669"/>
    <property type="project" value="TreeGrafter"/>
</dbReference>
<dbReference type="PRINTS" id="PR00320">
    <property type="entry name" value="GPROTEINBRPT"/>
</dbReference>
<evidence type="ECO:0000313" key="8">
    <source>
        <dbReference type="Proteomes" id="UP000717996"/>
    </source>
</evidence>
<dbReference type="Pfam" id="PF12265">
    <property type="entry name" value="CAF1C_H4-bd"/>
    <property type="match status" value="1"/>
</dbReference>
<comment type="caution">
    <text evidence="7">The sequence shown here is derived from an EMBL/GenBank/DDBJ whole genome shotgun (WGS) entry which is preliminary data.</text>
</comment>
<feature type="compositionally biased region" description="Acidic residues" evidence="5">
    <location>
        <begin position="161"/>
        <end position="176"/>
    </location>
</feature>
<dbReference type="Proteomes" id="UP000717996">
    <property type="component" value="Unassembled WGS sequence"/>
</dbReference>
<feature type="compositionally biased region" description="Acidic residues" evidence="5">
    <location>
        <begin position="33"/>
        <end position="73"/>
    </location>
</feature>
<feature type="domain" description="Histone-binding protein RBBP4-like N-terminal" evidence="6">
    <location>
        <begin position="89"/>
        <end position="156"/>
    </location>
</feature>
<dbReference type="SMART" id="SM00320">
    <property type="entry name" value="WD40"/>
    <property type="match status" value="5"/>
</dbReference>
<organism evidence="7 8">
    <name type="scientific">Rhizopus oryzae</name>
    <name type="common">Mucormycosis agent</name>
    <name type="synonym">Rhizopus arrhizus var. delemar</name>
    <dbReference type="NCBI Taxonomy" id="64495"/>
    <lineage>
        <taxon>Eukaryota</taxon>
        <taxon>Fungi</taxon>
        <taxon>Fungi incertae sedis</taxon>
        <taxon>Mucoromycota</taxon>
        <taxon>Mucoromycotina</taxon>
        <taxon>Mucoromycetes</taxon>
        <taxon>Mucorales</taxon>
        <taxon>Mucorineae</taxon>
        <taxon>Rhizopodaceae</taxon>
        <taxon>Rhizopus</taxon>
    </lineage>
</organism>